<dbReference type="PANTHER" id="PTHR46889">
    <property type="entry name" value="TRANSPOSASE INSF FOR INSERTION SEQUENCE IS3B-RELATED"/>
    <property type="match status" value="1"/>
</dbReference>
<dbReference type="SUPFAM" id="SSF53098">
    <property type="entry name" value="Ribonuclease H-like"/>
    <property type="match status" value="1"/>
</dbReference>
<protein>
    <submittedName>
        <fullName evidence="2">Transposase</fullName>
    </submittedName>
</protein>
<dbReference type="InterPro" id="IPR048020">
    <property type="entry name" value="Transpos_IS3"/>
</dbReference>
<feature type="domain" description="Integrase catalytic" evidence="1">
    <location>
        <begin position="116"/>
        <end position="279"/>
    </location>
</feature>
<reference evidence="2" key="1">
    <citation type="journal article" date="2014" name="Int. J. Syst. Evol. Microbiol.">
        <title>Complete genome sequence of Corynebacterium casei LMG S-19264T (=DSM 44701T), isolated from a smear-ripened cheese.</title>
        <authorList>
            <consortium name="US DOE Joint Genome Institute (JGI-PGF)"/>
            <person name="Walter F."/>
            <person name="Albersmeier A."/>
            <person name="Kalinowski J."/>
            <person name="Ruckert C."/>
        </authorList>
    </citation>
    <scope>NUCLEOTIDE SEQUENCE</scope>
    <source>
        <strain evidence="2">NBRC 108769</strain>
    </source>
</reference>
<dbReference type="InterPro" id="IPR012337">
    <property type="entry name" value="RNaseH-like_sf"/>
</dbReference>
<dbReference type="InterPro" id="IPR001584">
    <property type="entry name" value="Integrase_cat-core"/>
</dbReference>
<dbReference type="Pfam" id="PF00665">
    <property type="entry name" value="rve"/>
    <property type="match status" value="1"/>
</dbReference>
<proteinExistence type="predicted"/>
<dbReference type="InterPro" id="IPR050900">
    <property type="entry name" value="Transposase_IS3/IS150/IS904"/>
</dbReference>
<dbReference type="PROSITE" id="PS50994">
    <property type="entry name" value="INTEGRASE"/>
    <property type="match status" value="1"/>
</dbReference>
<gene>
    <name evidence="2" type="ORF">GCM10007940_48300</name>
</gene>
<keyword evidence="3" id="KW-1185">Reference proteome</keyword>
<dbReference type="AlphaFoldDB" id="A0AA37SUU6"/>
<reference evidence="2" key="2">
    <citation type="submission" date="2023-01" db="EMBL/GenBank/DDBJ databases">
        <title>Draft genome sequence of Portibacter lacus strain NBRC 108769.</title>
        <authorList>
            <person name="Sun Q."/>
            <person name="Mori K."/>
        </authorList>
    </citation>
    <scope>NUCLEOTIDE SEQUENCE</scope>
    <source>
        <strain evidence="2">NBRC 108769</strain>
    </source>
</reference>
<dbReference type="EMBL" id="BSOH01000042">
    <property type="protein sequence ID" value="GLR20214.1"/>
    <property type="molecule type" value="Genomic_DNA"/>
</dbReference>
<organism evidence="2 3">
    <name type="scientific">Portibacter lacus</name>
    <dbReference type="NCBI Taxonomy" id="1099794"/>
    <lineage>
        <taxon>Bacteria</taxon>
        <taxon>Pseudomonadati</taxon>
        <taxon>Bacteroidota</taxon>
        <taxon>Saprospiria</taxon>
        <taxon>Saprospirales</taxon>
        <taxon>Haliscomenobacteraceae</taxon>
        <taxon>Portibacter</taxon>
    </lineage>
</organism>
<name>A0AA37SUU6_9BACT</name>
<dbReference type="Proteomes" id="UP001156666">
    <property type="component" value="Unassembled WGS sequence"/>
</dbReference>
<accession>A0AA37SUU6</accession>
<evidence type="ECO:0000313" key="2">
    <source>
        <dbReference type="EMBL" id="GLR20214.1"/>
    </source>
</evidence>
<dbReference type="PANTHER" id="PTHR46889:SF5">
    <property type="entry name" value="INTEGRASE PROTEIN"/>
    <property type="match status" value="1"/>
</dbReference>
<evidence type="ECO:0000259" key="1">
    <source>
        <dbReference type="PROSITE" id="PS50994"/>
    </source>
</evidence>
<dbReference type="Gene3D" id="3.30.420.10">
    <property type="entry name" value="Ribonuclease H-like superfamily/Ribonuclease H"/>
    <property type="match status" value="1"/>
</dbReference>
<dbReference type="InterPro" id="IPR036397">
    <property type="entry name" value="RNaseH_sf"/>
</dbReference>
<dbReference type="GO" id="GO:0003676">
    <property type="term" value="F:nucleic acid binding"/>
    <property type="evidence" value="ECO:0007669"/>
    <property type="project" value="InterPro"/>
</dbReference>
<comment type="caution">
    <text evidence="2">The sequence shown here is derived from an EMBL/GenBank/DDBJ whole genome shotgun (WGS) entry which is preliminary data.</text>
</comment>
<dbReference type="NCBIfam" id="NF033516">
    <property type="entry name" value="transpos_IS3"/>
    <property type="match status" value="1"/>
</dbReference>
<dbReference type="RefSeq" id="WP_235295615.1">
    <property type="nucleotide sequence ID" value="NZ_BSOH01000042.1"/>
</dbReference>
<sequence>MIYFREHRDEYDFSLNGLYSAVGYSKQAIHQYIGRSNRYKEEVLHIIELIRQIRLDHPTMCCRHMYYKINPSYIGRDRFEAICRDYGFTAKRTKARHKTTDSSGVIRFDNLLNDKILTDKDQAWSSDITYFEIDGSFYYITFILDCYSRRILGYNVSNRLLTRQTTLPALRNAVKTRKGQIAPGIIFHSDGGGQYYADEFLEFTTQYSFKNSMCKHAYENGKAERVNGVIKNNYLHHWNLKNLGELVKGVDRAVNLYNTDKPHSSLKKMTPIQFENKLCNFKKKQPKTQVI</sequence>
<evidence type="ECO:0000313" key="3">
    <source>
        <dbReference type="Proteomes" id="UP001156666"/>
    </source>
</evidence>
<dbReference type="GO" id="GO:0015074">
    <property type="term" value="P:DNA integration"/>
    <property type="evidence" value="ECO:0007669"/>
    <property type="project" value="InterPro"/>
</dbReference>